<accession>A0A2U2BQV9</accession>
<keyword evidence="7" id="KW-0732">Signal</keyword>
<dbReference type="InterPro" id="IPR036942">
    <property type="entry name" value="Beta-barrel_TonB_sf"/>
</dbReference>
<dbReference type="RefSeq" id="WP_109253895.1">
    <property type="nucleotide sequence ID" value="NZ_QEXV01000007.1"/>
</dbReference>
<evidence type="ECO:0000256" key="3">
    <source>
        <dbReference type="ARBA" id="ARBA00022452"/>
    </source>
</evidence>
<dbReference type="Gene3D" id="2.40.170.20">
    <property type="entry name" value="TonB-dependent receptor, beta-barrel domain"/>
    <property type="match status" value="1"/>
</dbReference>
<evidence type="ECO:0000313" key="9">
    <source>
        <dbReference type="EMBL" id="PWE16393.1"/>
    </source>
</evidence>
<evidence type="ECO:0000256" key="6">
    <source>
        <dbReference type="ARBA" id="ARBA00023237"/>
    </source>
</evidence>
<keyword evidence="5" id="KW-0472">Membrane</keyword>
<dbReference type="Gene3D" id="2.170.130.10">
    <property type="entry name" value="TonB-dependent receptor, plug domain"/>
    <property type="match status" value="1"/>
</dbReference>
<dbReference type="InterPro" id="IPR008969">
    <property type="entry name" value="CarboxyPept-like_regulatory"/>
</dbReference>
<dbReference type="Pfam" id="PF25183">
    <property type="entry name" value="OMP_b-brl_4"/>
    <property type="match status" value="2"/>
</dbReference>
<comment type="subcellular location">
    <subcellularLocation>
        <location evidence="1">Cell outer membrane</location>
        <topology evidence="1">Multi-pass membrane protein</topology>
    </subcellularLocation>
</comment>
<dbReference type="InterPro" id="IPR057601">
    <property type="entry name" value="Oar-like_b-barrel"/>
</dbReference>
<dbReference type="GO" id="GO:0015344">
    <property type="term" value="F:siderophore uptake transmembrane transporter activity"/>
    <property type="evidence" value="ECO:0007669"/>
    <property type="project" value="TreeGrafter"/>
</dbReference>
<evidence type="ECO:0000256" key="4">
    <source>
        <dbReference type="ARBA" id="ARBA00022692"/>
    </source>
</evidence>
<feature type="signal peptide" evidence="7">
    <location>
        <begin position="1"/>
        <end position="28"/>
    </location>
</feature>
<dbReference type="GO" id="GO:0044718">
    <property type="term" value="P:siderophore transmembrane transport"/>
    <property type="evidence" value="ECO:0007669"/>
    <property type="project" value="TreeGrafter"/>
</dbReference>
<sequence>MALFRKLSGGVSAAALIALTAPVAGVHAQEVTGAIRGAVVDASGAPVADATVTIVHNPTGATSVSRSGDTGAAFARNLRVGGPYTITVTADGYAPTRVEDVYVTLGETTDVTLTLQAGAVSSEVIVVTGSAVNIAETAIGPTASFGLETLQEAPAINRTINDIVRIDPSLYVDEAFVDGIQCAGANPRFNSLTVDGVRLNDAFGLNSNGFPTERQPFSYDAIEQVAVELAPFDVQYGGFSACNINAVTKSGGNAFHGGAFVDYTSDSLSGDSLEGDPVDVAEFDEYRYGFNVQGPIIEDRLFFSVAYEKLEGANTFDRGPEGSNSAVELPGFTQADFDEIARIARDVYNFDPGTLPRSFDNEDEKLLVRLDWEINDQHRANLIYNYNDGFNINQSDGDSDEFEYSQHLYERGAELNSVVGSLFSDWTENFSTEVRVGYLELDNRQISNAEGLGFAEVQVEVNDNTIYLGQDDSRQANDLNYETMTLLLRGYYDWNAHSFTFGYEREDLDVFNLFVQHTEGQIEFDSIADFEAGVFSAFDYANSPTGDLNDAAAEWGYAVNTVYAQDEWTLPNGLTLTGGLRYDWYTSDDTPAENPDFVADYGFTNAQNLDGEGLLQPRFGFQYDYSDTLTFRGGVGLYSGGNPNVWLSNNYSATNVTQFTVDEDVLPSNNLNDLAYTMNDGPGGPGYGIPVEMADAVANRQGSNFEINYLDPNFEIPSEWKVSLGATWLYDAPLPGVLGGEYLFNADLLYSRDQDAAVIRRGDLEQIGTGPAGLPIFDSVRLPSFVLTNADSEAEDWNVGFTVQKEYDFGLDWTLGYAYSDAEDVQPMTSSVAFSNYNNRAYVNPQIDEVATSNYNIENRFTLLVNYENEFVRDYATRLSLFALASEGRPYSYTFGSNSLLGFNPFQGSDSSLLYVPDGANDPNVVFDPGFDQDAFFAFLSREGLNGYAGGYVDRNDFNSGWWTKADLRIEQELPGLRPSDRSAAFIVIDNVTNLINDEWGVMREASFPRLVDVVDASLINGGSQILFEDFNANRIAEPRVGSPSLWSVRIGLRYEF</sequence>
<feature type="domain" description="TonB-dependent transporter Oar-like beta-barrel" evidence="8">
    <location>
        <begin position="247"/>
        <end position="312"/>
    </location>
</feature>
<evidence type="ECO:0000256" key="7">
    <source>
        <dbReference type="SAM" id="SignalP"/>
    </source>
</evidence>
<evidence type="ECO:0000259" key="8">
    <source>
        <dbReference type="Pfam" id="PF25183"/>
    </source>
</evidence>
<proteinExistence type="predicted"/>
<evidence type="ECO:0000256" key="2">
    <source>
        <dbReference type="ARBA" id="ARBA00022448"/>
    </source>
</evidence>
<evidence type="ECO:0000256" key="1">
    <source>
        <dbReference type="ARBA" id="ARBA00004571"/>
    </source>
</evidence>
<keyword evidence="3" id="KW-1134">Transmembrane beta strand</keyword>
<dbReference type="SUPFAM" id="SSF56935">
    <property type="entry name" value="Porins"/>
    <property type="match status" value="1"/>
</dbReference>
<dbReference type="PANTHER" id="PTHR30069:SF46">
    <property type="entry name" value="OAR PROTEIN"/>
    <property type="match status" value="1"/>
</dbReference>
<gene>
    <name evidence="9" type="ORF">DDZ18_13300</name>
</gene>
<dbReference type="InterPro" id="IPR039426">
    <property type="entry name" value="TonB-dep_rcpt-like"/>
</dbReference>
<feature type="chain" id="PRO_5015613381" evidence="7">
    <location>
        <begin position="29"/>
        <end position="1057"/>
    </location>
</feature>
<dbReference type="EMBL" id="QEXV01000007">
    <property type="protein sequence ID" value="PWE16393.1"/>
    <property type="molecule type" value="Genomic_DNA"/>
</dbReference>
<dbReference type="GO" id="GO:0009279">
    <property type="term" value="C:cell outer membrane"/>
    <property type="evidence" value="ECO:0007669"/>
    <property type="project" value="UniProtKB-SubCell"/>
</dbReference>
<organism evidence="9 10">
    <name type="scientific">Marinicauda salina</name>
    <dbReference type="NCBI Taxonomy" id="2135793"/>
    <lineage>
        <taxon>Bacteria</taxon>
        <taxon>Pseudomonadati</taxon>
        <taxon>Pseudomonadota</taxon>
        <taxon>Alphaproteobacteria</taxon>
        <taxon>Maricaulales</taxon>
        <taxon>Maricaulaceae</taxon>
        <taxon>Marinicauda</taxon>
    </lineage>
</organism>
<dbReference type="AlphaFoldDB" id="A0A2U2BQV9"/>
<evidence type="ECO:0000313" key="10">
    <source>
        <dbReference type="Proteomes" id="UP000245168"/>
    </source>
</evidence>
<dbReference type="SUPFAM" id="SSF49464">
    <property type="entry name" value="Carboxypeptidase regulatory domain-like"/>
    <property type="match status" value="1"/>
</dbReference>
<dbReference type="Pfam" id="PF13620">
    <property type="entry name" value="CarboxypepD_reg"/>
    <property type="match status" value="1"/>
</dbReference>
<protein>
    <submittedName>
        <fullName evidence="9">Cell envelope biogenesis protein OmpA</fullName>
    </submittedName>
</protein>
<name>A0A2U2BQV9_9PROT</name>
<keyword evidence="2" id="KW-0813">Transport</keyword>
<dbReference type="PANTHER" id="PTHR30069">
    <property type="entry name" value="TONB-DEPENDENT OUTER MEMBRANE RECEPTOR"/>
    <property type="match status" value="1"/>
</dbReference>
<feature type="domain" description="TonB-dependent transporter Oar-like beta-barrel" evidence="8">
    <location>
        <begin position="360"/>
        <end position="969"/>
    </location>
</feature>
<dbReference type="Gene3D" id="2.60.40.1120">
    <property type="entry name" value="Carboxypeptidase-like, regulatory domain"/>
    <property type="match status" value="1"/>
</dbReference>
<keyword evidence="4" id="KW-0812">Transmembrane</keyword>
<dbReference type="Proteomes" id="UP000245168">
    <property type="component" value="Unassembled WGS sequence"/>
</dbReference>
<keyword evidence="10" id="KW-1185">Reference proteome</keyword>
<keyword evidence="6" id="KW-0998">Cell outer membrane</keyword>
<reference evidence="10" key="1">
    <citation type="submission" date="2018-05" db="EMBL/GenBank/DDBJ databases">
        <authorList>
            <person name="Liu B.-T."/>
        </authorList>
    </citation>
    <scope>NUCLEOTIDE SEQUENCE [LARGE SCALE GENOMIC DNA]</scope>
    <source>
        <strain evidence="10">WD6-1</strain>
    </source>
</reference>
<evidence type="ECO:0000256" key="5">
    <source>
        <dbReference type="ARBA" id="ARBA00023136"/>
    </source>
</evidence>
<dbReference type="InterPro" id="IPR037066">
    <property type="entry name" value="Plug_dom_sf"/>
</dbReference>
<dbReference type="OrthoDB" id="9768147at2"/>
<comment type="caution">
    <text evidence="9">The sequence shown here is derived from an EMBL/GenBank/DDBJ whole genome shotgun (WGS) entry which is preliminary data.</text>
</comment>